<feature type="coiled-coil region" evidence="1">
    <location>
        <begin position="442"/>
        <end position="481"/>
    </location>
</feature>
<feature type="chain" id="PRO_5022884514" evidence="2">
    <location>
        <begin position="21"/>
        <end position="640"/>
    </location>
</feature>
<sequence length="640" mass="70607">MKKRLLTSLIAAAVALPAQAAEYRLAFSQSAQLEVFVEHADGVAWCAPSLTLRFQDKGAADKAVLEQMMPRIGALIDRECPAAKEARWYSIAAEGNTLQQGQITQAAGWQLTSAPAQVAASPAPSAPLPPGPNVAAVAAPEVTAPVVAVEADQVAAPAPEAVAAETVAATAEAPQAAEAQVAEVQITETPAAEVIAAQVAEVIAPEPTAAPPMFAVADWMPRSSADTLAAQSFSLPLKDQQGCVFNTNLSFNVTAEFIRNQSSGIHCAEDGLAQGQGQWQISRSDGMNLGRIEAVFKDGQAFINIRPDFTLQHILANQFIYVYLGSDSARQVHYLAEGRYHGPSAAWNFERPRLLALTEKIDLFRDAEQIQAVIQVGNEKLAPLVGSRVSHISFTALKAPQAWFEGNHHNQNPDLLYSITLNKPYRQEHFVFNLQQGNNHLFEREHREALAAQREQERLERERLQQEAQAQRERQFAAQREAQRQSQALNQFEYLNRQTDAQRLQDWVREVEFDLFGGDYLRLMKGSQLEYRQIIQVGRKAQEGEWSVEAPYPALLQSAEELKSGWYQFTGTLRLDAKRQDKQGLPLSVLTPQLLSPCADSRCLDQFNALQIMRSQMGDANWSPEAAQAVITRFESGDYE</sequence>
<keyword evidence="1" id="KW-0175">Coiled coil</keyword>
<dbReference type="AlphaFoldDB" id="A0A5A9W4S8"/>
<organism evidence="3 4">
    <name type="scientific">Nitrincola tapanii</name>
    <dbReference type="NCBI Taxonomy" id="1708751"/>
    <lineage>
        <taxon>Bacteria</taxon>
        <taxon>Pseudomonadati</taxon>
        <taxon>Pseudomonadota</taxon>
        <taxon>Gammaproteobacteria</taxon>
        <taxon>Oceanospirillales</taxon>
        <taxon>Oceanospirillaceae</taxon>
        <taxon>Nitrincola</taxon>
    </lineage>
</organism>
<dbReference type="EMBL" id="SMRS01000002">
    <property type="protein sequence ID" value="KAA0875642.1"/>
    <property type="molecule type" value="Genomic_DNA"/>
</dbReference>
<evidence type="ECO:0000313" key="4">
    <source>
        <dbReference type="Proteomes" id="UP000325302"/>
    </source>
</evidence>
<evidence type="ECO:0000256" key="2">
    <source>
        <dbReference type="SAM" id="SignalP"/>
    </source>
</evidence>
<comment type="caution">
    <text evidence="3">The sequence shown here is derived from an EMBL/GenBank/DDBJ whole genome shotgun (WGS) entry which is preliminary data.</text>
</comment>
<proteinExistence type="predicted"/>
<evidence type="ECO:0000256" key="1">
    <source>
        <dbReference type="SAM" id="Coils"/>
    </source>
</evidence>
<dbReference type="RefSeq" id="WP_149389947.1">
    <property type="nucleotide sequence ID" value="NZ_SMRS01000002.1"/>
</dbReference>
<evidence type="ECO:0000313" key="3">
    <source>
        <dbReference type="EMBL" id="KAA0875642.1"/>
    </source>
</evidence>
<reference evidence="3 4" key="1">
    <citation type="submission" date="2019-03" db="EMBL/GenBank/DDBJ databases">
        <title>Nitrincola sp. nov. isolated from an Indian soda lake.</title>
        <authorList>
            <person name="Joshi A."/>
            <person name="Thite S.V."/>
            <person name="Joseph N."/>
            <person name="Dhotre D."/>
            <person name="Moorthy M."/>
            <person name="Shouche Y.S."/>
        </authorList>
    </citation>
    <scope>NUCLEOTIDE SEQUENCE [LARGE SCALE GENOMIC DNA]</scope>
    <source>
        <strain evidence="3 4">MEB193</strain>
    </source>
</reference>
<keyword evidence="2" id="KW-0732">Signal</keyword>
<dbReference type="OrthoDB" id="6515265at2"/>
<protein>
    <submittedName>
        <fullName evidence="3">Uncharacterized protein</fullName>
    </submittedName>
</protein>
<feature type="signal peptide" evidence="2">
    <location>
        <begin position="1"/>
        <end position="20"/>
    </location>
</feature>
<gene>
    <name evidence="3" type="ORF">E1H14_02795</name>
</gene>
<dbReference type="Proteomes" id="UP000325302">
    <property type="component" value="Unassembled WGS sequence"/>
</dbReference>
<keyword evidence="4" id="KW-1185">Reference proteome</keyword>
<name>A0A5A9W4S8_9GAMM</name>
<accession>A0A5A9W4S8</accession>